<dbReference type="GO" id="GO:0030956">
    <property type="term" value="C:glutamyl-tRNA(Gln) amidotransferase complex"/>
    <property type="evidence" value="ECO:0007669"/>
    <property type="project" value="UniProtKB-UniRule"/>
</dbReference>
<dbReference type="InterPro" id="IPR036928">
    <property type="entry name" value="AS_sf"/>
</dbReference>
<comment type="subcellular location">
    <subcellularLocation>
        <location evidence="7">Mitochondrion</location>
    </subcellularLocation>
</comment>
<feature type="domain" description="Amidase" evidence="9">
    <location>
        <begin position="104"/>
        <end position="574"/>
    </location>
</feature>
<keyword evidence="8" id="KW-0472">Membrane</keyword>
<dbReference type="PANTHER" id="PTHR11895:SF7">
    <property type="entry name" value="GLUTAMYL-TRNA(GLN) AMIDOTRANSFERASE SUBUNIT A, MITOCHONDRIAL"/>
    <property type="match status" value="1"/>
</dbReference>
<comment type="function">
    <text evidence="7">Allows the formation of correctly charged Gln-tRNA(Gln) through the transamidation of misacylated Glu-tRNA(Gln) in the mitochondria. The reaction takes place in the presence of glutamine and ATP through an activated gamma-phospho-Glu-tRNA(Gln).</text>
</comment>
<comment type="subunit">
    <text evidence="7">Subunit of the heterotrimeric GatCAB amidotransferase (AdT) complex, composed of A, B and C subunits.</text>
</comment>
<gene>
    <name evidence="10" type="ORF">P3T76_000075</name>
</gene>
<proteinExistence type="inferred from homology"/>
<dbReference type="PANTHER" id="PTHR11895">
    <property type="entry name" value="TRANSAMIDASE"/>
    <property type="match status" value="1"/>
</dbReference>
<organism evidence="10 11">
    <name type="scientific">Phytophthora citrophthora</name>
    <dbReference type="NCBI Taxonomy" id="4793"/>
    <lineage>
        <taxon>Eukaryota</taxon>
        <taxon>Sar</taxon>
        <taxon>Stramenopiles</taxon>
        <taxon>Oomycota</taxon>
        <taxon>Peronosporomycetes</taxon>
        <taxon>Peronosporales</taxon>
        <taxon>Peronosporaceae</taxon>
        <taxon>Phytophthora</taxon>
    </lineage>
</organism>
<evidence type="ECO:0000313" key="10">
    <source>
        <dbReference type="EMBL" id="KAK1947785.1"/>
    </source>
</evidence>
<dbReference type="GO" id="GO:0070681">
    <property type="term" value="P:glutaminyl-tRNAGln biosynthesis via transamidation"/>
    <property type="evidence" value="ECO:0007669"/>
    <property type="project" value="UniProtKB-UniRule"/>
</dbReference>
<keyword evidence="11" id="KW-1185">Reference proteome</keyword>
<dbReference type="EC" id="6.3.5.7" evidence="7"/>
<keyword evidence="5 7" id="KW-0648">Protein biosynthesis</keyword>
<feature type="transmembrane region" description="Helical" evidence="8">
    <location>
        <begin position="1299"/>
        <end position="1319"/>
    </location>
</feature>
<dbReference type="NCBIfam" id="TIGR00132">
    <property type="entry name" value="gatA"/>
    <property type="match status" value="1"/>
</dbReference>
<dbReference type="GO" id="GO:0005739">
    <property type="term" value="C:mitochondrion"/>
    <property type="evidence" value="ECO:0007669"/>
    <property type="project" value="UniProtKB-SubCell"/>
</dbReference>
<evidence type="ECO:0000256" key="2">
    <source>
        <dbReference type="ARBA" id="ARBA00022598"/>
    </source>
</evidence>
<keyword evidence="8" id="KW-1133">Transmembrane helix</keyword>
<evidence type="ECO:0000256" key="6">
    <source>
        <dbReference type="ARBA" id="ARBA00047407"/>
    </source>
</evidence>
<evidence type="ECO:0000256" key="1">
    <source>
        <dbReference type="ARBA" id="ARBA00008069"/>
    </source>
</evidence>
<dbReference type="InterPro" id="IPR020556">
    <property type="entry name" value="Amidase_CS"/>
</dbReference>
<keyword evidence="8" id="KW-0812">Transmembrane</keyword>
<reference evidence="10" key="1">
    <citation type="submission" date="2023-08" db="EMBL/GenBank/DDBJ databases">
        <title>Reference Genome Resource for the Citrus Pathogen Phytophthora citrophthora.</title>
        <authorList>
            <person name="Moller H."/>
            <person name="Coetzee B."/>
            <person name="Rose L.J."/>
            <person name="Van Niekerk J.M."/>
        </authorList>
    </citation>
    <scope>NUCLEOTIDE SEQUENCE</scope>
    <source>
        <strain evidence="10">STE-U-9442</strain>
    </source>
</reference>
<dbReference type="EMBL" id="JASMQC010000001">
    <property type="protein sequence ID" value="KAK1947785.1"/>
    <property type="molecule type" value="Genomic_DNA"/>
</dbReference>
<dbReference type="GO" id="GO:0032543">
    <property type="term" value="P:mitochondrial translation"/>
    <property type="evidence" value="ECO:0007669"/>
    <property type="project" value="UniProtKB-UniRule"/>
</dbReference>
<dbReference type="InterPro" id="IPR000120">
    <property type="entry name" value="Amidase"/>
</dbReference>
<dbReference type="Gene3D" id="3.90.1300.10">
    <property type="entry name" value="Amidase signature (AS) domain"/>
    <property type="match status" value="1"/>
</dbReference>
<protein>
    <recommendedName>
        <fullName evidence="7">Glutamyl-tRNA(Gln) amidotransferase subunit A, mitochondrial</fullName>
        <shortName evidence="7">Glu-AdT subunit A</shortName>
        <ecNumber evidence="7">6.3.5.7</ecNumber>
    </recommendedName>
</protein>
<keyword evidence="4 7" id="KW-0067">ATP-binding</keyword>
<evidence type="ECO:0000256" key="8">
    <source>
        <dbReference type="SAM" id="Phobius"/>
    </source>
</evidence>
<comment type="similarity">
    <text evidence="1 7">Belongs to the amidase family. GatA subfamily.</text>
</comment>
<feature type="active site" description="Charge relay system" evidence="7">
    <location>
        <position position="238"/>
    </location>
</feature>
<dbReference type="HAMAP" id="MF_00120">
    <property type="entry name" value="GatA"/>
    <property type="match status" value="1"/>
</dbReference>
<sequence length="2044" mass="224847">MDRHLFRFFDGNNGMAGGCRRWQASETLDQSIQPEQGIVQDWTKRGNLSFCAVRMRVGISQRHVAHAAKSAWRDISSRSVSDWCNKTLLTATQALAAGDVSAVELTQACIDQVEKTRAFNMFVATDFERALQLAKASDERRATGKALGLLDGIPVGVKDLYCMENTPTTAASKILDRFVSPYESTATQRLLDQGAVPLGKLNMDEFAMGSSTLYSIFGATINPWSKGLGEDAVVAGGSSGGSAAAVASGCCFAALGSDTGGSVRQPAAYCGIVGLKPSYGRVSRHGMISYASSFDTPGIFARSVGDATAVLKAIAGPDSMDSTCMTDDLPEKWCSDTVEASQQSKKVDLDGVRVGVPAEYFVKELPEEILNVWDKGVAWLRDAGAQVVSVSLPTTKLCIPAYYILACAEASSNLSRYDGVRYGYRAKDIALETQEDQSDALHDLYCRTRSEGFGEEVQRRILSGTFVLSAGAMSDYYERGVIVRQRIRQDFQRVFQDQGVDVLLTPTTPSGPFPVHNTQAKEDPVSMYLNDVMTVPANMAGLPSISIPAALTSDGDYPLGLQLMGARKTEERLLQVANALEQHTNFSDLIPTRVHFALFRSKNMSISERSNDFDTKFVSDHVLDVHVHRFRAVSISLFLAVAFIVVIVQFEGDGIQIDTFRSVDLDAAGQKDLLDKYNSISAGLTTLLMKPLDVFLSMVVAVAILCIATRWSLHNENHRSYAVMAVIGVLGYMMNTGFSALNMQVSPGEIQPRISPSDLAVETFNDTSQPSDDVGFFATFSNASYRENVAGNSVFNTILRNLFVTTANVPTSCNISQDYTSPYKETYAQYGFPSLAWQHRALSTALKPTDSITMTMNAAESDLPSEDELPMNVSIATNLVVYALITSNSFLGWWTDEQEAYSGMNPCRQAVNRDVPVEMVKCLNLTSQSTTFLSDVHGVIVDYFSIARNVSTSSDKAKIEFSHFNLSDTVEFDALTIEIPGKKMVQPGTTNSTYDTSSCNPGACLVKHDEAVLEYTAAGKQVPVYPRVQALAICLNDQGGEDLVVDFRYNRSNELYQSCKQRLNTSMIIVSMGKRVEGDAFEDQPEGNVGGRMVNAQMVYSLTVGRLSWRVEDLADVYNATCTSDDGCLGIRFPLEQAKNSSTKDMLIVGNNSIPMNLLSPINLNVQYFKVGSSKWKILASTLEETRGGNMESMPAIEPIIFPRNFKTINSTLATHMRFSASCDVLIDRHLARIEANHLYLEHTLQPAYTAGLYFIFQNAMVHSKLDSNSTAFPTKTTLAFSANIQNMHVLASIPTTSMLLAIAGCVVMVLGGVTIAVFGSRGGRALHHHSTAVTATEAIANQDKFPPFILQMKLRDAVTGKLVGVSLDSLRVENIVLVDEANDHQHFVVGGHHIWTPWTCFFRSPLTWRLLLFPEPRDIQSTWRRNQKIFLILWKVQTAIVFHAVWRVRNDIYFRQTLAQTPNIGNLQNSFKKHCQFIYHHAVELDCDRSTLEKLTRKLGDVGTRRQKEMMDKYNSISGGLTVLLSKPLDMFLSMVVSVIVLCVATKCSVHHENQRRYLAIGVIGVIGLQCAKCPSSFWRSSSPNATVASDVRDRVVEYYSKADNKSVTDELAIIEFSHVDISDTITFDALTIEIPTLKYGEQTDNSSSLNPFYLSLSVFLCNAVACILHSDFKEFTASGIETTIYPRVQALAICINNEGGEELVADFKYYEPSQLYQSCDERSNTSMIITSVGKRIEGDSLESSSEEGYAARVVNARIVYSLSVGRLAWTLEDLSDTYGAECASTTGCRGIRFQLESGDNLLVSEHAIQMSSLSPINLNANFFSVGDSQWKILAGTVKEMRGAGMNKETRPALIVLPRNFKRADNSIAEYMHPQDSETLLDKYLNHVEKNHLYIEHTLQPAYTAGFYFIFQNAVVTKQVPSNMSVFSTKSSLAFLGNIQEMNVQASIPTTNLLLAVAGCIAVLIGGVITVVLGKRGEQTLLEQGTAATAAEAVSNPDKFPPFLLRMRLRDRVREETEALVDSLQVKHVVFADDTKNFVGGGK</sequence>
<keyword evidence="7" id="KW-0496">Mitochondrion</keyword>
<evidence type="ECO:0000256" key="4">
    <source>
        <dbReference type="ARBA" id="ARBA00022840"/>
    </source>
</evidence>
<evidence type="ECO:0000259" key="9">
    <source>
        <dbReference type="Pfam" id="PF01425"/>
    </source>
</evidence>
<dbReference type="GO" id="GO:0050567">
    <property type="term" value="F:glutaminyl-tRNA synthase (glutamine-hydrolyzing) activity"/>
    <property type="evidence" value="ECO:0007669"/>
    <property type="project" value="UniProtKB-UniRule"/>
</dbReference>
<keyword evidence="2 7" id="KW-0436">Ligase</keyword>
<feature type="transmembrane region" description="Helical" evidence="8">
    <location>
        <begin position="1954"/>
        <end position="1975"/>
    </location>
</feature>
<dbReference type="SUPFAM" id="SSF75304">
    <property type="entry name" value="Amidase signature (AS) enzymes"/>
    <property type="match status" value="1"/>
</dbReference>
<keyword evidence="3 7" id="KW-0547">Nucleotide-binding</keyword>
<evidence type="ECO:0000256" key="7">
    <source>
        <dbReference type="HAMAP-Rule" id="MF_03150"/>
    </source>
</evidence>
<dbReference type="GO" id="GO:0005524">
    <property type="term" value="F:ATP binding"/>
    <property type="evidence" value="ECO:0007669"/>
    <property type="project" value="UniProtKB-KW"/>
</dbReference>
<dbReference type="InterPro" id="IPR004412">
    <property type="entry name" value="GatA"/>
</dbReference>
<feature type="active site" description="Acyl-ester intermediate" evidence="7">
    <location>
        <position position="262"/>
    </location>
</feature>
<evidence type="ECO:0000256" key="5">
    <source>
        <dbReference type="ARBA" id="ARBA00022917"/>
    </source>
</evidence>
<feature type="transmembrane region" description="Helical" evidence="8">
    <location>
        <begin position="720"/>
        <end position="741"/>
    </location>
</feature>
<accession>A0AAD9GZ72</accession>
<feature type="transmembrane region" description="Helical" evidence="8">
    <location>
        <begin position="1430"/>
        <end position="1447"/>
    </location>
</feature>
<evidence type="ECO:0000313" key="11">
    <source>
        <dbReference type="Proteomes" id="UP001259832"/>
    </source>
</evidence>
<feature type="transmembrane region" description="Helical" evidence="8">
    <location>
        <begin position="694"/>
        <end position="713"/>
    </location>
</feature>
<comment type="catalytic activity">
    <reaction evidence="6 7">
        <text>L-glutamyl-tRNA(Gln) + L-glutamine + ATP + H2O = L-glutaminyl-tRNA(Gln) + L-glutamate + ADP + phosphate + H(+)</text>
        <dbReference type="Rhea" id="RHEA:17521"/>
        <dbReference type="Rhea" id="RHEA-COMP:9681"/>
        <dbReference type="Rhea" id="RHEA-COMP:9684"/>
        <dbReference type="ChEBI" id="CHEBI:15377"/>
        <dbReference type="ChEBI" id="CHEBI:15378"/>
        <dbReference type="ChEBI" id="CHEBI:29985"/>
        <dbReference type="ChEBI" id="CHEBI:30616"/>
        <dbReference type="ChEBI" id="CHEBI:43474"/>
        <dbReference type="ChEBI" id="CHEBI:58359"/>
        <dbReference type="ChEBI" id="CHEBI:78520"/>
        <dbReference type="ChEBI" id="CHEBI:78521"/>
        <dbReference type="ChEBI" id="CHEBI:456216"/>
        <dbReference type="EC" id="6.3.5.7"/>
    </reaction>
</comment>
<comment type="caution">
    <text evidence="10">The sequence shown here is derived from an EMBL/GenBank/DDBJ whole genome shotgun (WGS) entry which is preliminary data.</text>
</comment>
<dbReference type="Pfam" id="PF01425">
    <property type="entry name" value="Amidase"/>
    <property type="match status" value="1"/>
</dbReference>
<name>A0AAD9GZ72_9STRA</name>
<dbReference type="Proteomes" id="UP001259832">
    <property type="component" value="Unassembled WGS sequence"/>
</dbReference>
<feature type="active site" description="Charge relay system" evidence="7">
    <location>
        <position position="158"/>
    </location>
</feature>
<dbReference type="PROSITE" id="PS00571">
    <property type="entry name" value="AMIDASES"/>
    <property type="match status" value="1"/>
</dbReference>
<dbReference type="InterPro" id="IPR023631">
    <property type="entry name" value="Amidase_dom"/>
</dbReference>
<evidence type="ECO:0000256" key="3">
    <source>
        <dbReference type="ARBA" id="ARBA00022741"/>
    </source>
</evidence>